<dbReference type="Gene3D" id="1.20.1250.20">
    <property type="entry name" value="MFS general substrate transporter like domains"/>
    <property type="match status" value="1"/>
</dbReference>
<feature type="transmembrane region" description="Helical" evidence="2">
    <location>
        <begin position="251"/>
        <end position="273"/>
    </location>
</feature>
<dbReference type="InterPro" id="IPR053160">
    <property type="entry name" value="MFS_DHA3_Transporter"/>
</dbReference>
<keyword evidence="2" id="KW-1133">Transmembrane helix</keyword>
<dbReference type="SUPFAM" id="SSF103473">
    <property type="entry name" value="MFS general substrate transporter"/>
    <property type="match status" value="1"/>
</dbReference>
<dbReference type="Proteomes" id="UP001228504">
    <property type="component" value="Unassembled WGS sequence"/>
</dbReference>
<evidence type="ECO:0000313" key="4">
    <source>
        <dbReference type="Proteomes" id="UP001228504"/>
    </source>
</evidence>
<name>A0ABT9UR48_9FIRM</name>
<dbReference type="RefSeq" id="WP_307482584.1">
    <property type="nucleotide sequence ID" value="NZ_JAUSUF010000001.1"/>
</dbReference>
<feature type="transmembrane region" description="Helical" evidence="2">
    <location>
        <begin position="54"/>
        <end position="77"/>
    </location>
</feature>
<accession>A0ABT9UR48</accession>
<evidence type="ECO:0000313" key="3">
    <source>
        <dbReference type="EMBL" id="MDQ0148483.1"/>
    </source>
</evidence>
<dbReference type="PANTHER" id="PTHR23530">
    <property type="entry name" value="TRANSPORT PROTEIN-RELATED"/>
    <property type="match status" value="1"/>
</dbReference>
<evidence type="ECO:0000256" key="2">
    <source>
        <dbReference type="SAM" id="Phobius"/>
    </source>
</evidence>
<keyword evidence="2" id="KW-0812">Transmembrane</keyword>
<dbReference type="PANTHER" id="PTHR23530:SF1">
    <property type="entry name" value="PERMEASE, MAJOR FACILITATOR SUPERFAMILY-RELATED"/>
    <property type="match status" value="1"/>
</dbReference>
<organism evidence="3 4">
    <name type="scientific">Eubacterium multiforme</name>
    <dbReference type="NCBI Taxonomy" id="83339"/>
    <lineage>
        <taxon>Bacteria</taxon>
        <taxon>Bacillati</taxon>
        <taxon>Bacillota</taxon>
        <taxon>Clostridia</taxon>
        <taxon>Eubacteriales</taxon>
        <taxon>Eubacteriaceae</taxon>
        <taxon>Eubacterium</taxon>
    </lineage>
</organism>
<keyword evidence="4" id="KW-1185">Reference proteome</keyword>
<feature type="transmembrane region" description="Helical" evidence="2">
    <location>
        <begin position="83"/>
        <end position="103"/>
    </location>
</feature>
<feature type="transmembrane region" description="Helical" evidence="2">
    <location>
        <begin position="128"/>
        <end position="149"/>
    </location>
</feature>
<comment type="subcellular location">
    <subcellularLocation>
        <location evidence="1">Cell membrane</location>
        <topology evidence="1">Multi-pass membrane protein</topology>
    </subcellularLocation>
</comment>
<comment type="caution">
    <text evidence="3">The sequence shown here is derived from an EMBL/GenBank/DDBJ whole genome shotgun (WGS) entry which is preliminary data.</text>
</comment>
<dbReference type="InterPro" id="IPR011701">
    <property type="entry name" value="MFS"/>
</dbReference>
<feature type="transmembrane region" description="Helical" evidence="2">
    <location>
        <begin position="199"/>
        <end position="231"/>
    </location>
</feature>
<keyword evidence="2" id="KW-0472">Membrane</keyword>
<dbReference type="InterPro" id="IPR036259">
    <property type="entry name" value="MFS_trans_sf"/>
</dbReference>
<feature type="transmembrane region" description="Helical" evidence="2">
    <location>
        <begin position="20"/>
        <end position="42"/>
    </location>
</feature>
<evidence type="ECO:0000256" key="1">
    <source>
        <dbReference type="ARBA" id="ARBA00004651"/>
    </source>
</evidence>
<feature type="transmembrane region" description="Helical" evidence="2">
    <location>
        <begin position="161"/>
        <end position="179"/>
    </location>
</feature>
<dbReference type="EMBL" id="JAUSUF010000001">
    <property type="protein sequence ID" value="MDQ0148483.1"/>
    <property type="molecule type" value="Genomic_DNA"/>
</dbReference>
<proteinExistence type="predicted"/>
<feature type="transmembrane region" description="Helical" evidence="2">
    <location>
        <begin position="280"/>
        <end position="299"/>
    </location>
</feature>
<gene>
    <name evidence="3" type="ORF">J2S18_000400</name>
</gene>
<sequence length="304" mass="34055">MYFFLSKIIFFKATSIEFFVIERILLSFAIAGISGCDVAILYESIDKNCNSEKIFSRYNLFSTSGFLVAALTSSIFINISMKMAAFATIIPYGIAFLLSLFLIDVKNNKREKPNIINSFKRVLKNRRFIFFIISIAFVSEIFQSVTVFLNQGQYVKCGIPYKYFGLILAFMQIISLITVKSYKISERFGRKKSILSMYLFISISSLILAFTKSAVISVFCVGIISLSMSLITPMATELENKSIVNGDRATILSIYSMIEGIIATAVNPIIGLAAKKSISCAFEFCFIIGLISIIIFIGYCNKKK</sequence>
<dbReference type="Pfam" id="PF07690">
    <property type="entry name" value="MFS_1"/>
    <property type="match status" value="1"/>
</dbReference>
<reference evidence="3 4" key="1">
    <citation type="submission" date="2023-07" db="EMBL/GenBank/DDBJ databases">
        <title>Genomic Encyclopedia of Type Strains, Phase IV (KMG-IV): sequencing the most valuable type-strain genomes for metagenomic binning, comparative biology and taxonomic classification.</title>
        <authorList>
            <person name="Goeker M."/>
        </authorList>
    </citation>
    <scope>NUCLEOTIDE SEQUENCE [LARGE SCALE GENOMIC DNA]</scope>
    <source>
        <strain evidence="3 4">DSM 20694</strain>
    </source>
</reference>
<protein>
    <submittedName>
        <fullName evidence="3">MFS family permease</fullName>
    </submittedName>
</protein>